<dbReference type="OrthoDB" id="10011777at2759"/>
<dbReference type="Gene3D" id="3.30.70.100">
    <property type="match status" value="1"/>
</dbReference>
<gene>
    <name evidence="2" type="ORF">IE81DRAFT_323060</name>
</gene>
<dbReference type="Proteomes" id="UP000245783">
    <property type="component" value="Unassembled WGS sequence"/>
</dbReference>
<dbReference type="RefSeq" id="XP_025370083.1">
    <property type="nucleotide sequence ID" value="XM_025513820.1"/>
</dbReference>
<evidence type="ECO:0000313" key="2">
    <source>
        <dbReference type="EMBL" id="PWN42923.1"/>
    </source>
</evidence>
<evidence type="ECO:0000259" key="1">
    <source>
        <dbReference type="Pfam" id="PF03992"/>
    </source>
</evidence>
<feature type="domain" description="ABM" evidence="1">
    <location>
        <begin position="29"/>
        <end position="94"/>
    </location>
</feature>
<dbReference type="SUPFAM" id="SSF54909">
    <property type="entry name" value="Dimeric alpha+beta barrel"/>
    <property type="match status" value="1"/>
</dbReference>
<dbReference type="Pfam" id="PF03992">
    <property type="entry name" value="ABM"/>
    <property type="match status" value="1"/>
</dbReference>
<accession>A0A316W2C1</accession>
<dbReference type="GeneID" id="37035690"/>
<dbReference type="AlphaFoldDB" id="A0A316W2C1"/>
<keyword evidence="3" id="KW-1185">Reference proteome</keyword>
<dbReference type="EMBL" id="KZ819375">
    <property type="protein sequence ID" value="PWN42923.1"/>
    <property type="molecule type" value="Genomic_DNA"/>
</dbReference>
<dbReference type="InterPro" id="IPR007138">
    <property type="entry name" value="ABM_dom"/>
</dbReference>
<dbReference type="InParanoid" id="A0A316W2C1"/>
<dbReference type="STRING" id="1522189.A0A316W2C1"/>
<reference evidence="2 3" key="1">
    <citation type="journal article" date="2018" name="Mol. Biol. Evol.">
        <title>Broad Genomic Sampling Reveals a Smut Pathogenic Ancestry of the Fungal Clade Ustilaginomycotina.</title>
        <authorList>
            <person name="Kijpornyongpan T."/>
            <person name="Mondo S.J."/>
            <person name="Barry K."/>
            <person name="Sandor L."/>
            <person name="Lee J."/>
            <person name="Lipzen A."/>
            <person name="Pangilinan J."/>
            <person name="LaButti K."/>
            <person name="Hainaut M."/>
            <person name="Henrissat B."/>
            <person name="Grigoriev I.V."/>
            <person name="Spatafora J.W."/>
            <person name="Aime M.C."/>
        </authorList>
    </citation>
    <scope>NUCLEOTIDE SEQUENCE [LARGE SCALE GENOMIC DNA]</scope>
    <source>
        <strain evidence="2 3">MCA 4658</strain>
    </source>
</reference>
<sequence length="112" mass="12389">MALKSDDLMSPPSGVTPLILNVTIVGRDSGKTDEIVRLLKKIQSKALSDQEPGTSVYRITRGALDKNVVNVYEVYNDAAAMAFHTENADFKELVSRKDELSSELHTKFFSDV</sequence>
<evidence type="ECO:0000313" key="3">
    <source>
        <dbReference type="Proteomes" id="UP000245783"/>
    </source>
</evidence>
<organism evidence="2 3">
    <name type="scientific">Ceraceosorus guamensis</name>
    <dbReference type="NCBI Taxonomy" id="1522189"/>
    <lineage>
        <taxon>Eukaryota</taxon>
        <taxon>Fungi</taxon>
        <taxon>Dikarya</taxon>
        <taxon>Basidiomycota</taxon>
        <taxon>Ustilaginomycotina</taxon>
        <taxon>Exobasidiomycetes</taxon>
        <taxon>Ceraceosorales</taxon>
        <taxon>Ceraceosoraceae</taxon>
        <taxon>Ceraceosorus</taxon>
    </lineage>
</organism>
<dbReference type="InterPro" id="IPR011008">
    <property type="entry name" value="Dimeric_a/b-barrel"/>
</dbReference>
<proteinExistence type="predicted"/>
<name>A0A316W2C1_9BASI</name>
<protein>
    <recommendedName>
        <fullName evidence="1">ABM domain-containing protein</fullName>
    </recommendedName>
</protein>